<dbReference type="AlphaFoldDB" id="X1D5X7"/>
<protein>
    <submittedName>
        <fullName evidence="1">Uncharacterized protein</fullName>
    </submittedName>
</protein>
<dbReference type="Gene3D" id="1.10.12.10">
    <property type="entry name" value="Lyase 2-enoyl-coa Hydratase, Chain A, domain 2"/>
    <property type="match status" value="1"/>
</dbReference>
<name>X1D5X7_9ZZZZ</name>
<gene>
    <name evidence="1" type="ORF">S01H4_43635</name>
</gene>
<accession>X1D5X7</accession>
<sequence length="34" mass="4235">VEFKNFTRRMISKEAREVFKAFLEHRDPDFSKFK</sequence>
<dbReference type="InterPro" id="IPR014748">
    <property type="entry name" value="Enoyl-CoA_hydra_C"/>
</dbReference>
<reference evidence="1" key="1">
    <citation type="journal article" date="2014" name="Front. Microbiol.">
        <title>High frequency of phylogenetically diverse reductive dehalogenase-homologous genes in deep subseafloor sedimentary metagenomes.</title>
        <authorList>
            <person name="Kawai M."/>
            <person name="Futagami T."/>
            <person name="Toyoda A."/>
            <person name="Takaki Y."/>
            <person name="Nishi S."/>
            <person name="Hori S."/>
            <person name="Arai W."/>
            <person name="Tsubouchi T."/>
            <person name="Morono Y."/>
            <person name="Uchiyama I."/>
            <person name="Ito T."/>
            <person name="Fujiyama A."/>
            <person name="Inagaki F."/>
            <person name="Takami H."/>
        </authorList>
    </citation>
    <scope>NUCLEOTIDE SEQUENCE</scope>
    <source>
        <strain evidence="1">Expedition CK06-06</strain>
    </source>
</reference>
<evidence type="ECO:0000313" key="1">
    <source>
        <dbReference type="EMBL" id="GAH00469.1"/>
    </source>
</evidence>
<proteinExistence type="predicted"/>
<organism evidence="1">
    <name type="scientific">marine sediment metagenome</name>
    <dbReference type="NCBI Taxonomy" id="412755"/>
    <lineage>
        <taxon>unclassified sequences</taxon>
        <taxon>metagenomes</taxon>
        <taxon>ecological metagenomes</taxon>
    </lineage>
</organism>
<feature type="non-terminal residue" evidence="1">
    <location>
        <position position="1"/>
    </location>
</feature>
<comment type="caution">
    <text evidence="1">The sequence shown here is derived from an EMBL/GenBank/DDBJ whole genome shotgun (WGS) entry which is preliminary data.</text>
</comment>
<dbReference type="EMBL" id="BART01024090">
    <property type="protein sequence ID" value="GAH00469.1"/>
    <property type="molecule type" value="Genomic_DNA"/>
</dbReference>